<name>A0A382TPT4_9ZZZZ</name>
<dbReference type="EMBL" id="UINC01138240">
    <property type="protein sequence ID" value="SVD24060.1"/>
    <property type="molecule type" value="Genomic_DNA"/>
</dbReference>
<accession>A0A382TPT4</accession>
<reference evidence="1" key="1">
    <citation type="submission" date="2018-05" db="EMBL/GenBank/DDBJ databases">
        <authorList>
            <person name="Lanie J.A."/>
            <person name="Ng W.-L."/>
            <person name="Kazmierczak K.M."/>
            <person name="Andrzejewski T.M."/>
            <person name="Davidsen T.M."/>
            <person name="Wayne K.J."/>
            <person name="Tettelin H."/>
            <person name="Glass J.I."/>
            <person name="Rusch D."/>
            <person name="Podicherti R."/>
            <person name="Tsui H.-C.T."/>
            <person name="Winkler M.E."/>
        </authorList>
    </citation>
    <scope>NUCLEOTIDE SEQUENCE</scope>
</reference>
<evidence type="ECO:0000313" key="1">
    <source>
        <dbReference type="EMBL" id="SVD24060.1"/>
    </source>
</evidence>
<protein>
    <recommendedName>
        <fullName evidence="2">ParB/Sulfiredoxin domain-containing protein</fullName>
    </recommendedName>
</protein>
<feature type="non-terminal residue" evidence="1">
    <location>
        <position position="175"/>
    </location>
</feature>
<gene>
    <name evidence="1" type="ORF">METZ01_LOCUS376914</name>
</gene>
<organism evidence="1">
    <name type="scientific">marine metagenome</name>
    <dbReference type="NCBI Taxonomy" id="408172"/>
    <lineage>
        <taxon>unclassified sequences</taxon>
        <taxon>metagenomes</taxon>
        <taxon>ecological metagenomes</taxon>
    </lineage>
</organism>
<proteinExistence type="predicted"/>
<dbReference type="AlphaFoldDB" id="A0A382TPT4"/>
<evidence type="ECO:0008006" key="2">
    <source>
        <dbReference type="Google" id="ProtNLM"/>
    </source>
</evidence>
<sequence>MSAQLKPLDGHERKAEPTATIVPFKQKTVKQLSPEEKRLVVDVAKDSVTRFDKKALETLIELRSLDAYPRIYGSLSPLEYSHTQLVDLEDIDLDNVYFNQLVRAGVNPKGKNISEDLKENGYSLTELPIMVMKRGNKYFPIDGRTRMEYLIGLGMKNFIVDVFEEADTASLVIFA</sequence>